<dbReference type="HOGENOM" id="CLU_115403_9_4_11"/>
<comment type="similarity">
    <text evidence="1 2">Belongs to the anti-sigma-factor antagonist family.</text>
</comment>
<dbReference type="EMBL" id="CM001440">
    <property type="protein sequence ID" value="EHR63419.1"/>
    <property type="molecule type" value="Genomic_DNA"/>
</dbReference>
<protein>
    <recommendedName>
        <fullName evidence="2">Anti-sigma factor antagonist</fullName>
    </recommendedName>
</protein>
<name>H5XRD7_9PSEU</name>
<dbReference type="InterPro" id="IPR036513">
    <property type="entry name" value="STAS_dom_sf"/>
</dbReference>
<accession>H5XRD7</accession>
<dbReference type="GO" id="GO:0043856">
    <property type="term" value="F:anti-sigma factor antagonist activity"/>
    <property type="evidence" value="ECO:0007669"/>
    <property type="project" value="InterPro"/>
</dbReference>
<dbReference type="InterPro" id="IPR003658">
    <property type="entry name" value="Anti-sigma_ant"/>
</dbReference>
<dbReference type="CDD" id="cd07043">
    <property type="entry name" value="STAS_anti-anti-sigma_factors"/>
    <property type="match status" value="1"/>
</dbReference>
<sequence length="105" mass="11261">MTTADVEVRSQEDTVEILLTGEIDLSNSDAVKEKIFGSIDNRLVAVTIDLGGLSYIDSAGLRILFALAERLRLLQTACTVIAPVGTPTRRVLEMSGMTAVAQVKP</sequence>
<gene>
    <name evidence="4" type="ORF">SaccyDRAFT_4611</name>
</gene>
<evidence type="ECO:0000313" key="4">
    <source>
        <dbReference type="EMBL" id="EHR63419.1"/>
    </source>
</evidence>
<keyword evidence="5" id="KW-1185">Reference proteome</keyword>
<dbReference type="Pfam" id="PF01740">
    <property type="entry name" value="STAS"/>
    <property type="match status" value="1"/>
</dbReference>
<dbReference type="PANTHER" id="PTHR33495:SF2">
    <property type="entry name" value="ANTI-SIGMA FACTOR ANTAGONIST TM_1081-RELATED"/>
    <property type="match status" value="1"/>
</dbReference>
<dbReference type="OrthoDB" id="4628340at2"/>
<feature type="domain" description="STAS" evidence="3">
    <location>
        <begin position="4"/>
        <end position="105"/>
    </location>
</feature>
<evidence type="ECO:0000313" key="5">
    <source>
        <dbReference type="Proteomes" id="UP000002791"/>
    </source>
</evidence>
<organism evidence="4 5">
    <name type="scientific">Saccharomonospora cyanea NA-134</name>
    <dbReference type="NCBI Taxonomy" id="882082"/>
    <lineage>
        <taxon>Bacteria</taxon>
        <taxon>Bacillati</taxon>
        <taxon>Actinomycetota</taxon>
        <taxon>Actinomycetes</taxon>
        <taxon>Pseudonocardiales</taxon>
        <taxon>Pseudonocardiaceae</taxon>
        <taxon>Saccharomonospora</taxon>
    </lineage>
</organism>
<dbReference type="PROSITE" id="PS50801">
    <property type="entry name" value="STAS"/>
    <property type="match status" value="1"/>
</dbReference>
<evidence type="ECO:0000256" key="2">
    <source>
        <dbReference type="RuleBase" id="RU003749"/>
    </source>
</evidence>
<dbReference type="NCBIfam" id="TIGR00377">
    <property type="entry name" value="ant_ant_sig"/>
    <property type="match status" value="1"/>
</dbReference>
<dbReference type="InterPro" id="IPR002645">
    <property type="entry name" value="STAS_dom"/>
</dbReference>
<dbReference type="Proteomes" id="UP000002791">
    <property type="component" value="Chromosome"/>
</dbReference>
<dbReference type="AlphaFoldDB" id="H5XRD7"/>
<proteinExistence type="inferred from homology"/>
<dbReference type="eggNOG" id="COG1366">
    <property type="taxonomic scope" value="Bacteria"/>
</dbReference>
<dbReference type="RefSeq" id="WP_005459695.1">
    <property type="nucleotide sequence ID" value="NZ_CM001440.1"/>
</dbReference>
<evidence type="ECO:0000256" key="1">
    <source>
        <dbReference type="ARBA" id="ARBA00009013"/>
    </source>
</evidence>
<dbReference type="STRING" id="882082.SaccyDRAFT_4611"/>
<dbReference type="Gene3D" id="3.30.750.24">
    <property type="entry name" value="STAS domain"/>
    <property type="match status" value="1"/>
</dbReference>
<evidence type="ECO:0000259" key="3">
    <source>
        <dbReference type="PROSITE" id="PS50801"/>
    </source>
</evidence>
<reference evidence="4 5" key="1">
    <citation type="submission" date="2011-11" db="EMBL/GenBank/DDBJ databases">
        <title>The Noncontiguous Finished sequence of Saccharomonospora cyanea NA-134.</title>
        <authorList>
            <consortium name="US DOE Joint Genome Institute"/>
            <person name="Lucas S."/>
            <person name="Han J."/>
            <person name="Lapidus A."/>
            <person name="Cheng J.-F."/>
            <person name="Goodwin L."/>
            <person name="Pitluck S."/>
            <person name="Peters L."/>
            <person name="Ovchinnikova G."/>
            <person name="Lu M."/>
            <person name="Detter J.C."/>
            <person name="Han C."/>
            <person name="Tapia R."/>
            <person name="Land M."/>
            <person name="Hauser L."/>
            <person name="Kyrpides N."/>
            <person name="Ivanova N."/>
            <person name="Pagani I."/>
            <person name="Brambilla E.-M."/>
            <person name="Klenk H.-P."/>
            <person name="Woyke T."/>
        </authorList>
    </citation>
    <scope>NUCLEOTIDE SEQUENCE [LARGE SCALE GENOMIC DNA]</scope>
    <source>
        <strain evidence="4 5">NA-134</strain>
    </source>
</reference>
<dbReference type="PANTHER" id="PTHR33495">
    <property type="entry name" value="ANTI-SIGMA FACTOR ANTAGONIST TM_1081-RELATED-RELATED"/>
    <property type="match status" value="1"/>
</dbReference>
<dbReference type="SUPFAM" id="SSF52091">
    <property type="entry name" value="SpoIIaa-like"/>
    <property type="match status" value="1"/>
</dbReference>